<name>A0A0A9EFJ3_ARUDO</name>
<accession>A0A0A9EFJ3</accession>
<evidence type="ECO:0000313" key="1">
    <source>
        <dbReference type="EMBL" id="JAD97788.1"/>
    </source>
</evidence>
<protein>
    <submittedName>
        <fullName evidence="1">Uncharacterized protein</fullName>
    </submittedName>
</protein>
<reference evidence="1" key="1">
    <citation type="submission" date="2014-09" db="EMBL/GenBank/DDBJ databases">
        <authorList>
            <person name="Magalhaes I.L.F."/>
            <person name="Oliveira U."/>
            <person name="Santos F.R."/>
            <person name="Vidigal T.H.D.A."/>
            <person name="Brescovit A.D."/>
            <person name="Santos A.J."/>
        </authorList>
    </citation>
    <scope>NUCLEOTIDE SEQUENCE</scope>
    <source>
        <tissue evidence="1">Shoot tissue taken approximately 20 cm above the soil surface</tissue>
    </source>
</reference>
<proteinExistence type="predicted"/>
<dbReference type="EMBL" id="GBRH01200107">
    <property type="protein sequence ID" value="JAD97788.1"/>
    <property type="molecule type" value="Transcribed_RNA"/>
</dbReference>
<organism evidence="1">
    <name type="scientific">Arundo donax</name>
    <name type="common">Giant reed</name>
    <name type="synonym">Donax arundinaceus</name>
    <dbReference type="NCBI Taxonomy" id="35708"/>
    <lineage>
        <taxon>Eukaryota</taxon>
        <taxon>Viridiplantae</taxon>
        <taxon>Streptophyta</taxon>
        <taxon>Embryophyta</taxon>
        <taxon>Tracheophyta</taxon>
        <taxon>Spermatophyta</taxon>
        <taxon>Magnoliopsida</taxon>
        <taxon>Liliopsida</taxon>
        <taxon>Poales</taxon>
        <taxon>Poaceae</taxon>
        <taxon>PACMAD clade</taxon>
        <taxon>Arundinoideae</taxon>
        <taxon>Arundineae</taxon>
        <taxon>Arundo</taxon>
    </lineage>
</organism>
<reference evidence="1" key="2">
    <citation type="journal article" date="2015" name="Data Brief">
        <title>Shoot transcriptome of the giant reed, Arundo donax.</title>
        <authorList>
            <person name="Barrero R.A."/>
            <person name="Guerrero F.D."/>
            <person name="Moolhuijzen P."/>
            <person name="Goolsby J.A."/>
            <person name="Tidwell J."/>
            <person name="Bellgard S.E."/>
            <person name="Bellgard M.I."/>
        </authorList>
    </citation>
    <scope>NUCLEOTIDE SEQUENCE</scope>
    <source>
        <tissue evidence="1">Shoot tissue taken approximately 20 cm above the soil surface</tissue>
    </source>
</reference>
<dbReference type="AlphaFoldDB" id="A0A0A9EFJ3"/>
<sequence length="16" mass="1809">MRSPAGSPRRSRPWAP</sequence>